<protein>
    <submittedName>
        <fullName evidence="1">Uncharacterized protein</fullName>
    </submittedName>
</protein>
<keyword evidence="2" id="KW-1185">Reference proteome</keyword>
<dbReference type="EMBL" id="SJPG01000001">
    <property type="protein sequence ID" value="TWT64321.1"/>
    <property type="molecule type" value="Genomic_DNA"/>
</dbReference>
<dbReference type="AlphaFoldDB" id="A0A5C5XPE1"/>
<comment type="caution">
    <text evidence="1">The sequence shown here is derived from an EMBL/GenBank/DDBJ whole genome shotgun (WGS) entry which is preliminary data.</text>
</comment>
<organism evidence="1 2">
    <name type="scientific">Rubinisphaera italica</name>
    <dbReference type="NCBI Taxonomy" id="2527969"/>
    <lineage>
        <taxon>Bacteria</taxon>
        <taxon>Pseudomonadati</taxon>
        <taxon>Planctomycetota</taxon>
        <taxon>Planctomycetia</taxon>
        <taxon>Planctomycetales</taxon>
        <taxon>Planctomycetaceae</taxon>
        <taxon>Rubinisphaera</taxon>
    </lineage>
</organism>
<accession>A0A5C5XPE1</accession>
<proteinExistence type="predicted"/>
<sequence length="150" mass="17332">MGAEDFQVGLYLKKHVAANEALKMLLKQDFEFIDTDNNSSYLLLDVEDFFVEAEISDFKGTVISLRYAVCQPGDALLETIKTVWSLRASVEKSVFPDCNKDRQLEGLDTHLDLYNWVKECAQKKRELWFADFPETQRKTQCVYAYDGLIE</sequence>
<reference evidence="1 2" key="1">
    <citation type="submission" date="2019-02" db="EMBL/GenBank/DDBJ databases">
        <title>Deep-cultivation of Planctomycetes and their phenomic and genomic characterization uncovers novel biology.</title>
        <authorList>
            <person name="Wiegand S."/>
            <person name="Jogler M."/>
            <person name="Boedeker C."/>
            <person name="Pinto D."/>
            <person name="Vollmers J."/>
            <person name="Rivas-Marin E."/>
            <person name="Kohn T."/>
            <person name="Peeters S.H."/>
            <person name="Heuer A."/>
            <person name="Rast P."/>
            <person name="Oberbeckmann S."/>
            <person name="Bunk B."/>
            <person name="Jeske O."/>
            <person name="Meyerdierks A."/>
            <person name="Storesund J.E."/>
            <person name="Kallscheuer N."/>
            <person name="Luecker S."/>
            <person name="Lage O.M."/>
            <person name="Pohl T."/>
            <person name="Merkel B.J."/>
            <person name="Hornburger P."/>
            <person name="Mueller R.-W."/>
            <person name="Bruemmer F."/>
            <person name="Labrenz M."/>
            <person name="Spormann A.M."/>
            <person name="Op Den Camp H."/>
            <person name="Overmann J."/>
            <person name="Amann R."/>
            <person name="Jetten M.S.M."/>
            <person name="Mascher T."/>
            <person name="Medema M.H."/>
            <person name="Devos D.P."/>
            <person name="Kaster A.-K."/>
            <person name="Ovreas L."/>
            <person name="Rohde M."/>
            <person name="Galperin M.Y."/>
            <person name="Jogler C."/>
        </authorList>
    </citation>
    <scope>NUCLEOTIDE SEQUENCE [LARGE SCALE GENOMIC DNA]</scope>
    <source>
        <strain evidence="1 2">Pan54</strain>
    </source>
</reference>
<gene>
    <name evidence="1" type="ORF">Pan54_50830</name>
</gene>
<evidence type="ECO:0000313" key="2">
    <source>
        <dbReference type="Proteomes" id="UP000316095"/>
    </source>
</evidence>
<dbReference type="RefSeq" id="WP_146506042.1">
    <property type="nucleotide sequence ID" value="NZ_SJPG01000001.1"/>
</dbReference>
<name>A0A5C5XPE1_9PLAN</name>
<evidence type="ECO:0000313" key="1">
    <source>
        <dbReference type="EMBL" id="TWT64321.1"/>
    </source>
</evidence>
<dbReference type="Proteomes" id="UP000316095">
    <property type="component" value="Unassembled WGS sequence"/>
</dbReference>